<keyword evidence="2" id="KW-0472">Membrane</keyword>
<evidence type="ECO:0000256" key="1">
    <source>
        <dbReference type="ARBA" id="ARBA00012528"/>
    </source>
</evidence>
<evidence type="ECO:0000259" key="4">
    <source>
        <dbReference type="PROSITE" id="PS50887"/>
    </source>
</evidence>
<dbReference type="NCBIfam" id="TIGR00254">
    <property type="entry name" value="GGDEF"/>
    <property type="match status" value="1"/>
</dbReference>
<feature type="domain" description="GGDEF" evidence="4">
    <location>
        <begin position="505"/>
        <end position="638"/>
    </location>
</feature>
<proteinExistence type="predicted"/>
<dbReference type="Gene3D" id="3.30.70.270">
    <property type="match status" value="1"/>
</dbReference>
<accession>A0AB36FUX6</accession>
<evidence type="ECO:0000256" key="2">
    <source>
        <dbReference type="SAM" id="Phobius"/>
    </source>
</evidence>
<organism evidence="5 6">
    <name type="scientific">Alteromonas macleodii</name>
    <name type="common">Pseudoalteromonas macleodii</name>
    <dbReference type="NCBI Taxonomy" id="28108"/>
    <lineage>
        <taxon>Bacteria</taxon>
        <taxon>Pseudomonadati</taxon>
        <taxon>Pseudomonadota</taxon>
        <taxon>Gammaproteobacteria</taxon>
        <taxon>Alteromonadales</taxon>
        <taxon>Alteromonadaceae</taxon>
        <taxon>Alteromonas/Salinimonas group</taxon>
        <taxon>Alteromonas</taxon>
    </lineage>
</organism>
<name>A0AB36FUX6_ALTMA</name>
<dbReference type="EC" id="2.7.7.65" evidence="1"/>
<dbReference type="InterPro" id="IPR029787">
    <property type="entry name" value="Nucleotide_cyclase"/>
</dbReference>
<comment type="caution">
    <text evidence="5">The sequence shown here is derived from an EMBL/GenBank/DDBJ whole genome shotgun (WGS) entry which is preliminary data.</text>
</comment>
<evidence type="ECO:0000313" key="5">
    <source>
        <dbReference type="EMBL" id="OES32041.1"/>
    </source>
</evidence>
<dbReference type="CDD" id="cd01949">
    <property type="entry name" value="GGDEF"/>
    <property type="match status" value="1"/>
</dbReference>
<protein>
    <recommendedName>
        <fullName evidence="1">diguanylate cyclase</fullName>
        <ecNumber evidence="1">2.7.7.65</ecNumber>
    </recommendedName>
</protein>
<dbReference type="EMBL" id="MIPY01000012">
    <property type="protein sequence ID" value="OES32041.1"/>
    <property type="molecule type" value="Genomic_DNA"/>
</dbReference>
<feature type="chain" id="PRO_5044251263" description="diguanylate cyclase" evidence="3">
    <location>
        <begin position="23"/>
        <end position="638"/>
    </location>
</feature>
<dbReference type="InterPro" id="IPR043128">
    <property type="entry name" value="Rev_trsase/Diguanyl_cyclase"/>
</dbReference>
<dbReference type="Proteomes" id="UP000095392">
    <property type="component" value="Unassembled WGS sequence"/>
</dbReference>
<keyword evidence="2" id="KW-1133">Transmembrane helix</keyword>
<dbReference type="AlphaFoldDB" id="A0AB36FUX6"/>
<dbReference type="InterPro" id="IPR000160">
    <property type="entry name" value="GGDEF_dom"/>
</dbReference>
<feature type="transmembrane region" description="Helical" evidence="2">
    <location>
        <begin position="448"/>
        <end position="469"/>
    </location>
</feature>
<dbReference type="GO" id="GO:0043709">
    <property type="term" value="P:cell adhesion involved in single-species biofilm formation"/>
    <property type="evidence" value="ECO:0007669"/>
    <property type="project" value="TreeGrafter"/>
</dbReference>
<keyword evidence="3" id="KW-0732">Signal</keyword>
<dbReference type="RefSeq" id="WP_069944345.1">
    <property type="nucleotide sequence ID" value="NZ_MIPW01000010.1"/>
</dbReference>
<dbReference type="Pfam" id="PF00990">
    <property type="entry name" value="GGDEF"/>
    <property type="match status" value="1"/>
</dbReference>
<dbReference type="PROSITE" id="PS50887">
    <property type="entry name" value="GGDEF"/>
    <property type="match status" value="1"/>
</dbReference>
<evidence type="ECO:0000313" key="6">
    <source>
        <dbReference type="Proteomes" id="UP000095392"/>
    </source>
</evidence>
<evidence type="ECO:0000256" key="3">
    <source>
        <dbReference type="SAM" id="SignalP"/>
    </source>
</evidence>
<dbReference type="PANTHER" id="PTHR45138">
    <property type="entry name" value="REGULATORY COMPONENTS OF SENSORY TRANSDUCTION SYSTEM"/>
    <property type="match status" value="1"/>
</dbReference>
<keyword evidence="6" id="KW-1185">Reference proteome</keyword>
<dbReference type="GO" id="GO:1902201">
    <property type="term" value="P:negative regulation of bacterial-type flagellum-dependent cell motility"/>
    <property type="evidence" value="ECO:0007669"/>
    <property type="project" value="TreeGrafter"/>
</dbReference>
<dbReference type="GO" id="GO:0052621">
    <property type="term" value="F:diguanylate cyclase activity"/>
    <property type="evidence" value="ECO:0007669"/>
    <property type="project" value="UniProtKB-EC"/>
</dbReference>
<dbReference type="InterPro" id="IPR050469">
    <property type="entry name" value="Diguanylate_Cyclase"/>
</dbReference>
<dbReference type="SUPFAM" id="SSF55073">
    <property type="entry name" value="Nucleotide cyclase"/>
    <property type="match status" value="1"/>
</dbReference>
<dbReference type="SMART" id="SM00267">
    <property type="entry name" value="GGDEF"/>
    <property type="match status" value="1"/>
</dbReference>
<sequence length="638" mass="72543">MTHSLVRAIVAILVLYTQFPSAEVTQTFSKEEVERYYGYLNVLLRAEEGAIYADAPELQKKLEELGFYKESTHFRNVTNLFTYDVYDSQNPNEKINLFCSNDDFWKRLKLSNERIYFSLKIICIETKFAITGQEDAANSLVNLQREALKLKDKWPYVQVTSSLAVVLTKGGNHVAALIEWQKVIGDIRPRSSKPILNEVYLELALEWVSDSYLALQAYDETILISKKLITLTSSNSQVDKRLYPYINIIRAQQNKGNSEQANLAIAETLKIAENFQYDFDGNFQKTLLLIEALKVDEFQKSVKKSLEYKKIVESLNNLDYTSSKVYDAPRSKFLLRAINSFNYAVNGYHKKAREELSLIETIPDYFPSNQLASFYEIAAITMEEIGDYRSAYSFLKKAKLESIRSVQNTSAFIPDIIDSQNSQIEKATVALLKSQLKNQKITLESNRLRIILISLIALTLLSALVFFIYRHRENSKLANTDSLTKALTRRAIMPLLVTSISDKRRSTVIAIIDLDNFKKINDTYGHVMGDEVLAKFSNHVSAKIRKTDKFARYGGEEFLLLFDNATHIEVKGLIDSIRVSFGKLVSWNSTSDSVSVSFSCGVVEVKTAKEVSFAIKHADELLYEAKKAGRGRTHSAEI</sequence>
<dbReference type="GO" id="GO:0005886">
    <property type="term" value="C:plasma membrane"/>
    <property type="evidence" value="ECO:0007669"/>
    <property type="project" value="TreeGrafter"/>
</dbReference>
<reference evidence="5 6" key="1">
    <citation type="submission" date="2016-09" db="EMBL/GenBank/DDBJ databases">
        <title>Draft Genome Sequence of four Alteromonas macleodii strains isolated from copper coupons and grown long-term at elevated copper levels.</title>
        <authorList>
            <person name="Cusick K."/>
            <person name="Dale J."/>
            <person name="Little B."/>
            <person name="Biffinger J."/>
        </authorList>
    </citation>
    <scope>NUCLEOTIDE SEQUENCE [LARGE SCALE GENOMIC DNA]</scope>
    <source>
        <strain evidence="5 6">KCP01</strain>
    </source>
</reference>
<feature type="signal peptide" evidence="3">
    <location>
        <begin position="1"/>
        <end position="22"/>
    </location>
</feature>
<dbReference type="PANTHER" id="PTHR45138:SF24">
    <property type="entry name" value="DIGUANYLATE CYCLASE DGCC-RELATED"/>
    <property type="match status" value="1"/>
</dbReference>
<keyword evidence="2" id="KW-0812">Transmembrane</keyword>
<gene>
    <name evidence="5" type="ORF">BFV95_2061</name>
</gene>